<evidence type="ECO:0000313" key="1">
    <source>
        <dbReference type="EMBL" id="TDP82669.1"/>
    </source>
</evidence>
<dbReference type="Proteomes" id="UP000294547">
    <property type="component" value="Unassembled WGS sequence"/>
</dbReference>
<dbReference type="InterPro" id="IPR018531">
    <property type="entry name" value="DUF1993"/>
</dbReference>
<dbReference type="SUPFAM" id="SSF109854">
    <property type="entry name" value="DinB/YfiT-like putative metalloenzymes"/>
    <property type="match status" value="1"/>
</dbReference>
<dbReference type="Pfam" id="PF09351">
    <property type="entry name" value="DUF1993"/>
    <property type="match status" value="1"/>
</dbReference>
<dbReference type="PANTHER" id="PTHR36922">
    <property type="entry name" value="BLL2446 PROTEIN"/>
    <property type="match status" value="1"/>
</dbReference>
<name>A0A4R6R9K8_9HYPH</name>
<dbReference type="AlphaFoldDB" id="A0A4R6R9K8"/>
<dbReference type="InterPro" id="IPR034660">
    <property type="entry name" value="DinB/YfiT-like"/>
</dbReference>
<dbReference type="RefSeq" id="WP_126538932.1">
    <property type="nucleotide sequence ID" value="NZ_BSPM01000007.1"/>
</dbReference>
<organism evidence="1 2">
    <name type="scientific">Oharaeibacter diazotrophicus</name>
    <dbReference type="NCBI Taxonomy" id="1920512"/>
    <lineage>
        <taxon>Bacteria</taxon>
        <taxon>Pseudomonadati</taxon>
        <taxon>Pseudomonadota</taxon>
        <taxon>Alphaproteobacteria</taxon>
        <taxon>Hyphomicrobiales</taxon>
        <taxon>Pleomorphomonadaceae</taxon>
        <taxon>Oharaeibacter</taxon>
    </lineage>
</organism>
<dbReference type="OrthoDB" id="338237at2"/>
<keyword evidence="2" id="KW-1185">Reference proteome</keyword>
<dbReference type="EMBL" id="SNXY01000010">
    <property type="protein sequence ID" value="TDP82669.1"/>
    <property type="molecule type" value="Genomic_DNA"/>
</dbReference>
<comment type="caution">
    <text evidence="1">The sequence shown here is derived from an EMBL/GenBank/DDBJ whole genome shotgun (WGS) entry which is preliminary data.</text>
</comment>
<evidence type="ECO:0000313" key="2">
    <source>
        <dbReference type="Proteomes" id="UP000294547"/>
    </source>
</evidence>
<dbReference type="Gene3D" id="1.20.120.450">
    <property type="entry name" value="dinb family like domain"/>
    <property type="match status" value="1"/>
</dbReference>
<accession>A0A4R6R9K8</accession>
<protein>
    <recommendedName>
        <fullName evidence="3">DUF1993 domain-containing protein</fullName>
    </recommendedName>
</protein>
<proteinExistence type="predicted"/>
<gene>
    <name evidence="1" type="ORF">EDD54_3938</name>
</gene>
<evidence type="ECO:0008006" key="3">
    <source>
        <dbReference type="Google" id="ProtNLM"/>
    </source>
</evidence>
<sequence length="175" mass="18548">MTIDAYTITVPVFVRSLGALSAVLGKAEAWSEARRVGPAVLPGCRLIADMYPLARQVQIACDFAKNATARAAGVEAPAFADDEATLADLRARIERTLAVLGGIDPALVAAAPGRTIEFPMGPTKRGRMEATAYLLHYALPNFHFHLATAYGILRANGVEIGKPDFLGAVPGLEFV</sequence>
<reference evidence="1 2" key="1">
    <citation type="submission" date="2019-03" db="EMBL/GenBank/DDBJ databases">
        <title>Genomic Encyclopedia of Type Strains, Phase IV (KMG-IV): sequencing the most valuable type-strain genomes for metagenomic binning, comparative biology and taxonomic classification.</title>
        <authorList>
            <person name="Goeker M."/>
        </authorList>
    </citation>
    <scope>NUCLEOTIDE SEQUENCE [LARGE SCALE GENOMIC DNA]</scope>
    <source>
        <strain evidence="1 2">DSM 102969</strain>
    </source>
</reference>
<dbReference type="PANTHER" id="PTHR36922:SF1">
    <property type="entry name" value="DUF1993 DOMAIN-CONTAINING PROTEIN"/>
    <property type="match status" value="1"/>
</dbReference>